<keyword evidence="4" id="KW-1133">Transmembrane helix</keyword>
<evidence type="ECO:0000256" key="3">
    <source>
        <dbReference type="ARBA" id="ARBA00022692"/>
    </source>
</evidence>
<dbReference type="Pfam" id="PF04011">
    <property type="entry name" value="LemA"/>
    <property type="match status" value="1"/>
</dbReference>
<dbReference type="AlphaFoldDB" id="A0A480B7A6"/>
<reference evidence="7 8" key="1">
    <citation type="submission" date="2019-03" db="EMBL/GenBank/DDBJ databases">
        <title>Draft genome sequences of two Veillonella tobetsuensis clinical isolates from intraoperative bronchial fluids of elderly patients with pulmonary carcinoma.</title>
        <authorList>
            <person name="Akiyama T."/>
        </authorList>
    </citation>
    <scope>NUCLEOTIDE SEQUENCE [LARGE SCALE GENOMIC DNA]</scope>
    <source>
        <strain evidence="7 8">PAGU 1579</strain>
    </source>
</reference>
<evidence type="ECO:0008006" key="9">
    <source>
        <dbReference type="Google" id="ProtNLM"/>
    </source>
</evidence>
<keyword evidence="3" id="KW-0812">Transmembrane</keyword>
<evidence type="ECO:0000313" key="7">
    <source>
        <dbReference type="EMBL" id="GCL69254.1"/>
    </source>
</evidence>
<feature type="compositionally biased region" description="Basic and acidic residues" evidence="6">
    <location>
        <begin position="226"/>
        <end position="247"/>
    </location>
</feature>
<dbReference type="GO" id="GO:0016020">
    <property type="term" value="C:membrane"/>
    <property type="evidence" value="ECO:0007669"/>
    <property type="project" value="UniProtKB-SubCell"/>
</dbReference>
<feature type="compositionally biased region" description="Basic and acidic residues" evidence="6">
    <location>
        <begin position="180"/>
        <end position="193"/>
    </location>
</feature>
<comment type="similarity">
    <text evidence="2">Belongs to the LemA family.</text>
</comment>
<dbReference type="Gene3D" id="1.20.1440.20">
    <property type="entry name" value="LemA-like domain"/>
    <property type="match status" value="1"/>
</dbReference>
<dbReference type="PANTHER" id="PTHR34478:SF1">
    <property type="entry name" value="PROTEIN LEMA"/>
    <property type="match status" value="1"/>
</dbReference>
<dbReference type="RefSeq" id="WP_137661968.1">
    <property type="nucleotide sequence ID" value="NZ_BJCR01000028.1"/>
</dbReference>
<evidence type="ECO:0000256" key="6">
    <source>
        <dbReference type="SAM" id="MobiDB-lite"/>
    </source>
</evidence>
<dbReference type="Proteomes" id="UP000303581">
    <property type="component" value="Unassembled WGS sequence"/>
</dbReference>
<dbReference type="EMBL" id="BJCR01000028">
    <property type="protein sequence ID" value="GCL69254.1"/>
    <property type="molecule type" value="Genomic_DNA"/>
</dbReference>
<evidence type="ECO:0000256" key="5">
    <source>
        <dbReference type="ARBA" id="ARBA00023136"/>
    </source>
</evidence>
<evidence type="ECO:0000256" key="2">
    <source>
        <dbReference type="ARBA" id="ARBA00008854"/>
    </source>
</evidence>
<gene>
    <name evidence="7" type="ORF">PAGU1579_10230</name>
</gene>
<comment type="caution">
    <text evidence="7">The sequence shown here is derived from an EMBL/GenBank/DDBJ whole genome shotgun (WGS) entry which is preliminary data.</text>
</comment>
<organism evidence="7 8">
    <name type="scientific">Veillonella tobetsuensis</name>
    <dbReference type="NCBI Taxonomy" id="1110546"/>
    <lineage>
        <taxon>Bacteria</taxon>
        <taxon>Bacillati</taxon>
        <taxon>Bacillota</taxon>
        <taxon>Negativicutes</taxon>
        <taxon>Veillonellales</taxon>
        <taxon>Veillonellaceae</taxon>
        <taxon>Veillonella</taxon>
    </lineage>
</organism>
<name>A0A480B7A6_9FIRM</name>
<accession>A0A480B7A6</accession>
<keyword evidence="5" id="KW-0472">Membrane</keyword>
<dbReference type="PANTHER" id="PTHR34478">
    <property type="entry name" value="PROTEIN LEMA"/>
    <property type="match status" value="1"/>
</dbReference>
<proteinExistence type="inferred from homology"/>
<dbReference type="InterPro" id="IPR007156">
    <property type="entry name" value="MamQ_LemA"/>
</dbReference>
<feature type="region of interest" description="Disordered" evidence="6">
    <location>
        <begin position="180"/>
        <end position="247"/>
    </location>
</feature>
<dbReference type="InterPro" id="IPR023353">
    <property type="entry name" value="LemA-like_dom_sf"/>
</dbReference>
<dbReference type="SUPFAM" id="SSF140478">
    <property type="entry name" value="LemA-like"/>
    <property type="match status" value="1"/>
</dbReference>
<protein>
    <recommendedName>
        <fullName evidence="9">LemA family protein</fullName>
    </recommendedName>
</protein>
<evidence type="ECO:0000256" key="4">
    <source>
        <dbReference type="ARBA" id="ARBA00022989"/>
    </source>
</evidence>
<comment type="subcellular location">
    <subcellularLocation>
        <location evidence="1">Membrane</location>
        <topology evidence="1">Single-pass membrane protein</topology>
    </subcellularLocation>
</comment>
<keyword evidence="8" id="KW-1185">Reference proteome</keyword>
<evidence type="ECO:0000313" key="8">
    <source>
        <dbReference type="Proteomes" id="UP000303581"/>
    </source>
</evidence>
<evidence type="ECO:0000256" key="1">
    <source>
        <dbReference type="ARBA" id="ARBA00004167"/>
    </source>
</evidence>
<sequence length="247" mass="27812">MSSLIFILILALAVFFIKQYNSLQSLTVEIKEARANIIVAYEKKVAIVNQFAGLVDKYGDYEKNIQLKVSDNFVEMARETAKAVQNITALANQFPELKADTQYGKFLEAISENETFISNKREIYNFQVKEYNSAIAQIPMVFVAAMLGFKQAPFFDPKNEAALAEFSGADPEAIKNLAKEGTDKLRDTFDKKTNAPKPQEPAEQPEKPASVEELEEQVLKQNDLGKPVEPEESKEDSKEDSKEEDKK</sequence>